<comment type="caution">
    <text evidence="1">The sequence shown here is derived from an EMBL/GenBank/DDBJ whole genome shotgun (WGS) entry which is preliminary data.</text>
</comment>
<protein>
    <submittedName>
        <fullName evidence="1">Uncharacterized protein</fullName>
    </submittedName>
</protein>
<dbReference type="HOGENOM" id="CLU_2953590_0_0_9"/>
<dbReference type="AlphaFoldDB" id="N2AV96"/>
<name>N2AV96_9FIRM</name>
<evidence type="ECO:0000313" key="1">
    <source>
        <dbReference type="EMBL" id="EMZ28399.1"/>
    </source>
</evidence>
<proteinExistence type="predicted"/>
<evidence type="ECO:0000313" key="2">
    <source>
        <dbReference type="Proteomes" id="UP000012589"/>
    </source>
</evidence>
<gene>
    <name evidence="1" type="ORF">C823_01932</name>
</gene>
<keyword evidence="2" id="KW-1185">Reference proteome</keyword>
<accession>N2AV96</accession>
<dbReference type="EMBL" id="AQFT01000064">
    <property type="protein sequence ID" value="EMZ28399.1"/>
    <property type="molecule type" value="Genomic_DNA"/>
</dbReference>
<sequence>MSDFLMKPKIDFAFKEIMESEKARTGFLAAVLKLDPHDIKETHILNSNLRKIYEATGYP</sequence>
<organism evidence="1 2">
    <name type="scientific">Eubacterium plexicaudatum ASF492</name>
    <dbReference type="NCBI Taxonomy" id="1235802"/>
    <lineage>
        <taxon>Bacteria</taxon>
        <taxon>Bacillati</taxon>
        <taxon>Bacillota</taxon>
        <taxon>Clostridia</taxon>
        <taxon>Eubacteriales</taxon>
        <taxon>Eubacteriaceae</taxon>
        <taxon>Eubacterium</taxon>
    </lineage>
</organism>
<dbReference type="Proteomes" id="UP000012589">
    <property type="component" value="Unassembled WGS sequence"/>
</dbReference>
<reference evidence="1 2" key="1">
    <citation type="journal article" date="2014" name="Genome Announc.">
        <title>Draft genome sequences of the altered schaedler flora, a defined bacterial community from gnotobiotic mice.</title>
        <authorList>
            <person name="Wannemuehler M.J."/>
            <person name="Overstreet A.M."/>
            <person name="Ward D.V."/>
            <person name="Phillips G.J."/>
        </authorList>
    </citation>
    <scope>NUCLEOTIDE SEQUENCE [LARGE SCALE GENOMIC DNA]</scope>
    <source>
        <strain evidence="1 2">ASF492</strain>
    </source>
</reference>